<evidence type="ECO:0000256" key="1">
    <source>
        <dbReference type="SAM" id="MobiDB-lite"/>
    </source>
</evidence>
<dbReference type="RefSeq" id="WP_231329809.1">
    <property type="nucleotide sequence ID" value="NZ_CP059572.1"/>
</dbReference>
<keyword evidence="2" id="KW-1133">Transmembrane helix</keyword>
<dbReference type="EMBL" id="CP059572">
    <property type="protein sequence ID" value="QXJ24114.1"/>
    <property type="molecule type" value="Genomic_DNA"/>
</dbReference>
<evidence type="ECO:0000313" key="4">
    <source>
        <dbReference type="Proteomes" id="UP001049518"/>
    </source>
</evidence>
<gene>
    <name evidence="3" type="ORF">AGRA3207_005371</name>
</gene>
<sequence>MSRPRLPDPPPMRTDDVRIAAAGTAAWAVALVVLLIVGLPSGERWWLWVCVAGIVIGLFGMWYIPRLQAGRARLEETHSAGTGPKAEADAGDVDDPVRPEAR</sequence>
<feature type="transmembrane region" description="Helical" evidence="2">
    <location>
        <begin position="45"/>
        <end position="64"/>
    </location>
</feature>
<protein>
    <submittedName>
        <fullName evidence="3">DUF2530 domain-containing protein</fullName>
    </submittedName>
</protein>
<name>A0ABX8R1I1_9ACTN</name>
<keyword evidence="2" id="KW-0812">Transmembrane</keyword>
<feature type="region of interest" description="Disordered" evidence="1">
    <location>
        <begin position="74"/>
        <end position="102"/>
    </location>
</feature>
<evidence type="ECO:0000256" key="2">
    <source>
        <dbReference type="SAM" id="Phobius"/>
    </source>
</evidence>
<proteinExistence type="predicted"/>
<evidence type="ECO:0000313" key="3">
    <source>
        <dbReference type="EMBL" id="QXJ24114.1"/>
    </source>
</evidence>
<feature type="transmembrane region" description="Helical" evidence="2">
    <location>
        <begin position="20"/>
        <end position="39"/>
    </location>
</feature>
<dbReference type="Pfam" id="PF10745">
    <property type="entry name" value="DUF2530"/>
    <property type="match status" value="1"/>
</dbReference>
<accession>A0ABX8R1I1</accession>
<dbReference type="InterPro" id="IPR019681">
    <property type="entry name" value="DUF2530"/>
</dbReference>
<reference evidence="3" key="1">
    <citation type="submission" date="2020-07" db="EMBL/GenBank/DDBJ databases">
        <authorList>
            <person name="Tarantini F.S."/>
            <person name="Hong K.W."/>
            <person name="Chan K.G."/>
        </authorList>
    </citation>
    <scope>NUCLEOTIDE SEQUENCE</scope>
    <source>
        <strain evidence="3">32-07</strain>
    </source>
</reference>
<dbReference type="Proteomes" id="UP001049518">
    <property type="component" value="Chromosome"/>
</dbReference>
<keyword evidence="4" id="KW-1185">Reference proteome</keyword>
<organism evidence="3 4">
    <name type="scientific">Actinomadura graeca</name>
    <dbReference type="NCBI Taxonomy" id="2750812"/>
    <lineage>
        <taxon>Bacteria</taxon>
        <taxon>Bacillati</taxon>
        <taxon>Actinomycetota</taxon>
        <taxon>Actinomycetes</taxon>
        <taxon>Streptosporangiales</taxon>
        <taxon>Thermomonosporaceae</taxon>
        <taxon>Actinomadura</taxon>
    </lineage>
</organism>
<keyword evidence="2" id="KW-0472">Membrane</keyword>